<dbReference type="SUPFAM" id="SSF53955">
    <property type="entry name" value="Lysozyme-like"/>
    <property type="match status" value="1"/>
</dbReference>
<evidence type="ECO:0000259" key="2">
    <source>
        <dbReference type="Pfam" id="PF01464"/>
    </source>
</evidence>
<dbReference type="InterPro" id="IPR008258">
    <property type="entry name" value="Transglycosylase_SLT_dom_1"/>
</dbReference>
<evidence type="ECO:0000256" key="1">
    <source>
        <dbReference type="SAM" id="MobiDB-lite"/>
    </source>
</evidence>
<evidence type="ECO:0000313" key="4">
    <source>
        <dbReference type="Proteomes" id="UP001551658"/>
    </source>
</evidence>
<organism evidence="3 4">
    <name type="scientific">Nocardia fusca</name>
    <dbReference type="NCBI Taxonomy" id="941183"/>
    <lineage>
        <taxon>Bacteria</taxon>
        <taxon>Bacillati</taxon>
        <taxon>Actinomycetota</taxon>
        <taxon>Actinomycetes</taxon>
        <taxon>Mycobacteriales</taxon>
        <taxon>Nocardiaceae</taxon>
        <taxon>Nocardia</taxon>
    </lineage>
</organism>
<dbReference type="Pfam" id="PF01464">
    <property type="entry name" value="SLT"/>
    <property type="match status" value="1"/>
</dbReference>
<accession>A0ABV3FDX9</accession>
<gene>
    <name evidence="3" type="ORF">AB0H72_23900</name>
</gene>
<feature type="compositionally biased region" description="Low complexity" evidence="1">
    <location>
        <begin position="170"/>
        <end position="191"/>
    </location>
</feature>
<name>A0ABV3FDX9_9NOCA</name>
<sequence>MVVAKSWTLRRPLNAPLLNPYIDYAEKVLKALEDGLGDRTATSLTAQQFARLAGERPGDGDLADQYELLDQQVATYIEDWNTLDNQIAELAALAADDANGVTGHFEDLRATVVEITNGVPDNPTSRQQFDAVVAIDNAIGATVGKVQSAHNELENKSLQVPQDRSGAAGGAPASSGPPAGSASPVSPLMGGRSSGGDGDSSGSDDDSGSGGEITGTSGTPTKMPTGDVAQWIDQAIEVLRENGYDVKDSDAAIIATMIEKESSGNPHAINLWDENATERGTPSKGLMQTIDPTFNAYALPGHTDIWNPVDNICAGTAYAIERYGSLENVPGIVNMSQGAGYVGY</sequence>
<comment type="caution">
    <text evidence="3">The sequence shown here is derived from an EMBL/GenBank/DDBJ whole genome shotgun (WGS) entry which is preliminary data.</text>
</comment>
<protein>
    <submittedName>
        <fullName evidence="3">Transglycosylase SLT domain-containing protein</fullName>
    </submittedName>
</protein>
<feature type="region of interest" description="Disordered" evidence="1">
    <location>
        <begin position="160"/>
        <end position="226"/>
    </location>
</feature>
<dbReference type="EMBL" id="JBFAIH010000015">
    <property type="protein sequence ID" value="MEV0365743.1"/>
    <property type="molecule type" value="Genomic_DNA"/>
</dbReference>
<dbReference type="RefSeq" id="WP_357982594.1">
    <property type="nucleotide sequence ID" value="NZ_JBFAIH010000015.1"/>
</dbReference>
<evidence type="ECO:0000313" key="3">
    <source>
        <dbReference type="EMBL" id="MEV0365743.1"/>
    </source>
</evidence>
<dbReference type="Gene3D" id="1.10.530.10">
    <property type="match status" value="1"/>
</dbReference>
<dbReference type="CDD" id="cd13402">
    <property type="entry name" value="LT_TF-like"/>
    <property type="match status" value="1"/>
</dbReference>
<keyword evidence="4" id="KW-1185">Reference proteome</keyword>
<feature type="domain" description="Transglycosylase SLT" evidence="2">
    <location>
        <begin position="249"/>
        <end position="328"/>
    </location>
</feature>
<proteinExistence type="predicted"/>
<reference evidence="3 4" key="1">
    <citation type="submission" date="2024-06" db="EMBL/GenBank/DDBJ databases">
        <title>The Natural Products Discovery Center: Release of the First 8490 Sequenced Strains for Exploring Actinobacteria Biosynthetic Diversity.</title>
        <authorList>
            <person name="Kalkreuter E."/>
            <person name="Kautsar S.A."/>
            <person name="Yang D."/>
            <person name="Bader C.D."/>
            <person name="Teijaro C.N."/>
            <person name="Fluegel L."/>
            <person name="Davis C.M."/>
            <person name="Simpson J.R."/>
            <person name="Lauterbach L."/>
            <person name="Steele A.D."/>
            <person name="Gui C."/>
            <person name="Meng S."/>
            <person name="Li G."/>
            <person name="Viehrig K."/>
            <person name="Ye F."/>
            <person name="Su P."/>
            <person name="Kiefer A.F."/>
            <person name="Nichols A."/>
            <person name="Cepeda A.J."/>
            <person name="Yan W."/>
            <person name="Fan B."/>
            <person name="Jiang Y."/>
            <person name="Adhikari A."/>
            <person name="Zheng C.-J."/>
            <person name="Schuster L."/>
            <person name="Cowan T.M."/>
            <person name="Smanski M.J."/>
            <person name="Chevrette M.G."/>
            <person name="De Carvalho L.P.S."/>
            <person name="Shen B."/>
        </authorList>
    </citation>
    <scope>NUCLEOTIDE SEQUENCE [LARGE SCALE GENOMIC DNA]</scope>
    <source>
        <strain evidence="3 4">NPDC050671</strain>
    </source>
</reference>
<dbReference type="InterPro" id="IPR023346">
    <property type="entry name" value="Lysozyme-like_dom_sf"/>
</dbReference>
<dbReference type="Proteomes" id="UP001551658">
    <property type="component" value="Unassembled WGS sequence"/>
</dbReference>